<keyword evidence="5 11" id="KW-0472">Membrane</keyword>
<dbReference type="GO" id="GO:0004609">
    <property type="term" value="F:phosphatidylserine decarboxylase activity"/>
    <property type="evidence" value="ECO:0007669"/>
    <property type="project" value="InterPro"/>
</dbReference>
<dbReference type="Pfam" id="PF02666">
    <property type="entry name" value="PS_Dcarbxylase"/>
    <property type="match status" value="1"/>
</dbReference>
<evidence type="ECO:0000256" key="7">
    <source>
        <dbReference type="ARBA" id="ARBA00023209"/>
    </source>
</evidence>
<dbReference type="InterPro" id="IPR033175">
    <property type="entry name" value="PSD-A"/>
</dbReference>
<dbReference type="PANTHER" id="PTHR35809:SF1">
    <property type="entry name" value="ARCHAETIDYLSERINE DECARBOXYLASE PROENZYME-RELATED"/>
    <property type="match status" value="1"/>
</dbReference>
<evidence type="ECO:0000256" key="4">
    <source>
        <dbReference type="ARBA" id="ARBA00023098"/>
    </source>
</evidence>
<keyword evidence="11" id="KW-1133">Transmembrane helix</keyword>
<evidence type="ECO:0000256" key="10">
    <source>
        <dbReference type="ARBA" id="ARBA00023317"/>
    </source>
</evidence>
<keyword evidence="9" id="KW-1208">Phospholipid metabolism</keyword>
<evidence type="ECO:0000256" key="9">
    <source>
        <dbReference type="ARBA" id="ARBA00023264"/>
    </source>
</evidence>
<keyword evidence="13" id="KW-1185">Reference proteome</keyword>
<keyword evidence="4" id="KW-0443">Lipid metabolism</keyword>
<dbReference type="GO" id="GO:0008654">
    <property type="term" value="P:phospholipid biosynthetic process"/>
    <property type="evidence" value="ECO:0007669"/>
    <property type="project" value="UniProtKB-KW"/>
</dbReference>
<proteinExistence type="predicted"/>
<evidence type="ECO:0000256" key="5">
    <source>
        <dbReference type="ARBA" id="ARBA00023136"/>
    </source>
</evidence>
<gene>
    <name evidence="12" type="ORF">NBG4_10070</name>
</gene>
<evidence type="ECO:0000256" key="6">
    <source>
        <dbReference type="ARBA" id="ARBA00023145"/>
    </source>
</evidence>
<organism evidence="12 13">
    <name type="scientific">Candidatus Sulfobium mesophilum</name>
    <dbReference type="NCBI Taxonomy" id="2016548"/>
    <lineage>
        <taxon>Bacteria</taxon>
        <taxon>Pseudomonadati</taxon>
        <taxon>Nitrospirota</taxon>
        <taxon>Nitrospiria</taxon>
        <taxon>Nitrospirales</taxon>
        <taxon>Nitrospiraceae</taxon>
        <taxon>Candidatus Sulfobium</taxon>
    </lineage>
</organism>
<keyword evidence="11" id="KW-0812">Transmembrane</keyword>
<evidence type="ECO:0000313" key="13">
    <source>
        <dbReference type="Proteomes" id="UP000245125"/>
    </source>
</evidence>
<keyword evidence="3" id="KW-0210">Decarboxylase</keyword>
<sequence length="221" mass="24667">MKKPMVNALKIFFISLVSIATFSLVYYSPGIPPFLKPIVPIKYRWTNEEIVRQITEHKVDKEFLAYFERDPERTVPKDPNIIVAPADGVVKVVRDVKGGKRIVIYMSVWDVHIQRVPLSGKIVDVVASQHEDQEDFKCGGCPQNITRIDTEIGTVTVKQVTSGLATKVVTFLKNGQAADIGQRLGFIFLGSHTVIELPSKAKVSVRVGDRVFAAETVIARY</sequence>
<feature type="transmembrane region" description="Helical" evidence="11">
    <location>
        <begin position="7"/>
        <end position="27"/>
    </location>
</feature>
<evidence type="ECO:0000256" key="11">
    <source>
        <dbReference type="SAM" id="Phobius"/>
    </source>
</evidence>
<name>A0A2U3QDP6_9BACT</name>
<reference evidence="13" key="1">
    <citation type="submission" date="2018-03" db="EMBL/GenBank/DDBJ databases">
        <authorList>
            <person name="Zecchin S."/>
        </authorList>
    </citation>
    <scope>NUCLEOTIDE SEQUENCE [LARGE SCALE GENOMIC DNA]</scope>
</reference>
<keyword evidence="1" id="KW-1003">Cell membrane</keyword>
<evidence type="ECO:0000256" key="8">
    <source>
        <dbReference type="ARBA" id="ARBA00023239"/>
    </source>
</evidence>
<evidence type="ECO:0000313" key="12">
    <source>
        <dbReference type="EMBL" id="SPP99536.1"/>
    </source>
</evidence>
<evidence type="ECO:0000256" key="3">
    <source>
        <dbReference type="ARBA" id="ARBA00022793"/>
    </source>
</evidence>
<keyword evidence="8" id="KW-0456">Lyase</keyword>
<dbReference type="OrthoDB" id="5958899at2"/>
<keyword evidence="2" id="KW-0444">Lipid biosynthesis</keyword>
<evidence type="ECO:0000256" key="2">
    <source>
        <dbReference type="ARBA" id="ARBA00022516"/>
    </source>
</evidence>
<keyword evidence="7" id="KW-0594">Phospholipid biosynthesis</keyword>
<keyword evidence="6" id="KW-0865">Zymogen</keyword>
<protein>
    <submittedName>
        <fullName evidence="12">Putative Phosphatidylserine decarboxylase-like protein</fullName>
    </submittedName>
</protein>
<dbReference type="EMBL" id="OUUY01000001">
    <property type="protein sequence ID" value="SPP99536.1"/>
    <property type="molecule type" value="Genomic_DNA"/>
</dbReference>
<dbReference type="Proteomes" id="UP000245125">
    <property type="component" value="Unassembled WGS sequence"/>
</dbReference>
<dbReference type="AlphaFoldDB" id="A0A2U3QDP6"/>
<evidence type="ECO:0000256" key="1">
    <source>
        <dbReference type="ARBA" id="ARBA00022475"/>
    </source>
</evidence>
<keyword evidence="10" id="KW-0670">Pyruvate</keyword>
<accession>A0A2U3QDP6</accession>
<dbReference type="PANTHER" id="PTHR35809">
    <property type="entry name" value="ARCHAETIDYLSERINE DECARBOXYLASE PROENZYME-RELATED"/>
    <property type="match status" value="1"/>
</dbReference>
<dbReference type="InterPro" id="IPR003817">
    <property type="entry name" value="PS_Dcarbxylase"/>
</dbReference>